<evidence type="ECO:0000259" key="11">
    <source>
        <dbReference type="PROSITE" id="PS50109"/>
    </source>
</evidence>
<keyword evidence="10" id="KW-0472">Membrane</keyword>
<dbReference type="PANTHER" id="PTHR44936:SF10">
    <property type="entry name" value="SENSOR PROTEIN RSTB"/>
    <property type="match status" value="1"/>
</dbReference>
<feature type="transmembrane region" description="Helical" evidence="10">
    <location>
        <begin position="87"/>
        <end position="104"/>
    </location>
</feature>
<comment type="subcellular location">
    <subcellularLocation>
        <location evidence="2">Cell membrane</location>
        <topology evidence="2">Multi-pass membrane protein</topology>
    </subcellularLocation>
</comment>
<protein>
    <recommendedName>
        <fullName evidence="3">histidine kinase</fullName>
        <ecNumber evidence="3">2.7.13.3</ecNumber>
    </recommendedName>
</protein>
<evidence type="ECO:0000256" key="8">
    <source>
        <dbReference type="ARBA" id="ARBA00022777"/>
    </source>
</evidence>
<keyword evidence="10" id="KW-1133">Transmembrane helix</keyword>
<dbReference type="InterPro" id="IPR036097">
    <property type="entry name" value="HisK_dim/P_sf"/>
</dbReference>
<dbReference type="PRINTS" id="PR00344">
    <property type="entry name" value="BCTRLSENSOR"/>
</dbReference>
<reference evidence="13 14" key="1">
    <citation type="submission" date="2016-10" db="EMBL/GenBank/DDBJ databases">
        <authorList>
            <person name="Varghese N."/>
            <person name="Submissions S."/>
        </authorList>
    </citation>
    <scope>NUCLEOTIDE SEQUENCE [LARGE SCALE GENOMIC DNA]</scope>
    <source>
        <strain evidence="13 14">S7-754</strain>
    </source>
</reference>
<organism evidence="13 14">
    <name type="scientific">Sphingomonas carotinifaciens</name>
    <dbReference type="NCBI Taxonomy" id="1166323"/>
    <lineage>
        <taxon>Bacteria</taxon>
        <taxon>Pseudomonadati</taxon>
        <taxon>Pseudomonadota</taxon>
        <taxon>Alphaproteobacteria</taxon>
        <taxon>Sphingomonadales</taxon>
        <taxon>Sphingomonadaceae</taxon>
        <taxon>Sphingomonas</taxon>
    </lineage>
</organism>
<dbReference type="Proteomes" id="UP000436801">
    <property type="component" value="Unassembled WGS sequence"/>
</dbReference>
<feature type="transmembrane region" description="Helical" evidence="10">
    <location>
        <begin position="31"/>
        <end position="50"/>
    </location>
</feature>
<proteinExistence type="predicted"/>
<evidence type="ECO:0000256" key="5">
    <source>
        <dbReference type="ARBA" id="ARBA00022553"/>
    </source>
</evidence>
<keyword evidence="10" id="KW-0812">Transmembrane</keyword>
<dbReference type="InterPro" id="IPR005467">
    <property type="entry name" value="His_kinase_dom"/>
</dbReference>
<feature type="transmembrane region" description="Helical" evidence="10">
    <location>
        <begin position="132"/>
        <end position="149"/>
    </location>
</feature>
<keyword evidence="5" id="KW-0597">Phosphoprotein</keyword>
<dbReference type="GO" id="GO:0000155">
    <property type="term" value="F:phosphorelay sensor kinase activity"/>
    <property type="evidence" value="ECO:0007669"/>
    <property type="project" value="InterPro"/>
</dbReference>
<comment type="catalytic activity">
    <reaction evidence="1">
        <text>ATP + protein L-histidine = ADP + protein N-phospho-L-histidine.</text>
        <dbReference type="EC" id="2.7.13.3"/>
    </reaction>
</comment>
<evidence type="ECO:0000256" key="10">
    <source>
        <dbReference type="SAM" id="Phobius"/>
    </source>
</evidence>
<dbReference type="EC" id="2.7.13.3" evidence="3"/>
<evidence type="ECO:0000256" key="4">
    <source>
        <dbReference type="ARBA" id="ARBA00022475"/>
    </source>
</evidence>
<dbReference type="SMART" id="SM00387">
    <property type="entry name" value="HATPase_c"/>
    <property type="match status" value="1"/>
</dbReference>
<dbReference type="OrthoDB" id="9785252at2"/>
<dbReference type="InterPro" id="IPR003594">
    <property type="entry name" value="HATPase_dom"/>
</dbReference>
<dbReference type="SUPFAM" id="SSF47384">
    <property type="entry name" value="Homodimeric domain of signal transducing histidine kinase"/>
    <property type="match status" value="1"/>
</dbReference>
<dbReference type="SUPFAM" id="SSF55874">
    <property type="entry name" value="ATPase domain of HSP90 chaperone/DNA topoisomerase II/histidine kinase"/>
    <property type="match status" value="1"/>
</dbReference>
<dbReference type="RefSeq" id="WP_149682966.1">
    <property type="nucleotide sequence ID" value="NZ_FNBI01000006.1"/>
</dbReference>
<evidence type="ECO:0000256" key="7">
    <source>
        <dbReference type="ARBA" id="ARBA00022741"/>
    </source>
</evidence>
<dbReference type="Proteomes" id="UP000323502">
    <property type="component" value="Unassembled WGS sequence"/>
</dbReference>
<dbReference type="Gene3D" id="3.30.565.10">
    <property type="entry name" value="Histidine kinase-like ATPase, C-terminal domain"/>
    <property type="match status" value="1"/>
</dbReference>
<feature type="transmembrane region" description="Helical" evidence="10">
    <location>
        <begin position="169"/>
        <end position="189"/>
    </location>
</feature>
<evidence type="ECO:0000256" key="1">
    <source>
        <dbReference type="ARBA" id="ARBA00000085"/>
    </source>
</evidence>
<keyword evidence="14" id="KW-1185">Reference proteome</keyword>
<gene>
    <name evidence="12" type="ORF">GQR91_12985</name>
    <name evidence="13" type="ORF">SAMN05216557_106174</name>
</gene>
<dbReference type="GO" id="GO:0005524">
    <property type="term" value="F:ATP binding"/>
    <property type="evidence" value="ECO:0007669"/>
    <property type="project" value="UniProtKB-KW"/>
</dbReference>
<name>A0A1G7PH72_9SPHN</name>
<keyword evidence="8 13" id="KW-0418">Kinase</keyword>
<feature type="transmembrane region" description="Helical" evidence="10">
    <location>
        <begin position="110"/>
        <end position="127"/>
    </location>
</feature>
<dbReference type="Gene3D" id="1.10.287.130">
    <property type="match status" value="1"/>
</dbReference>
<dbReference type="EMBL" id="WSUT01000005">
    <property type="protein sequence ID" value="MWC44560.1"/>
    <property type="molecule type" value="Genomic_DNA"/>
</dbReference>
<dbReference type="InterPro" id="IPR050980">
    <property type="entry name" value="2C_sensor_his_kinase"/>
</dbReference>
<keyword evidence="9" id="KW-0067">ATP-binding</keyword>
<accession>A0A1G7PH72</accession>
<evidence type="ECO:0000256" key="9">
    <source>
        <dbReference type="ARBA" id="ARBA00022840"/>
    </source>
</evidence>
<dbReference type="InterPro" id="IPR003661">
    <property type="entry name" value="HisK_dim/P_dom"/>
</dbReference>
<evidence type="ECO:0000313" key="13">
    <source>
        <dbReference type="EMBL" id="SDF84800.1"/>
    </source>
</evidence>
<dbReference type="AlphaFoldDB" id="A0A1G7PH72"/>
<sequence length="451" mass="48681">MSDRPILPFTIRPRDPDVAAGTANMRQLIHLRWLAVAGQLLTIIVVSQVMAVPLPIAPMLGVVAMAAIVNLANHIRLRFDRVTNTELLFALMFDVGTLTLQLFLSGGATNPFISLYLVQVVLGAVLLERWSAWALAALTILCFGLLSLHNRPLAYPPWLFGDIAGLHTWGNWLGFALVATLLILFVTRISRNQRNSAGRLADLRQQASEEEHIVRMGLLASGAAHELGTPLASLSVILGDWRRMPGLRDDPVLMGEIAEMQGEVQRCKAIVTRILQSAGEPRGEAAMASNVGDFIGAIVEGWRASHAAITLEYECDAQDASIVSDPAIKQAVVNVLDNAGEASPAWVGLRVRGEDDAVRLVVSDRGPGFTPKTLEQFGKPTQSTKGEGHGVGLFLAAMVMRKLGGSAEARNRNGPDGGAEVTLTLPLSTIGINERDQEHEARGQTWRTTGR</sequence>
<dbReference type="CDD" id="cd00082">
    <property type="entry name" value="HisKA"/>
    <property type="match status" value="1"/>
</dbReference>
<evidence type="ECO:0000256" key="3">
    <source>
        <dbReference type="ARBA" id="ARBA00012438"/>
    </source>
</evidence>
<evidence type="ECO:0000313" key="15">
    <source>
        <dbReference type="Proteomes" id="UP000436801"/>
    </source>
</evidence>
<keyword evidence="7" id="KW-0547">Nucleotide-binding</keyword>
<dbReference type="InterPro" id="IPR036890">
    <property type="entry name" value="HATPase_C_sf"/>
</dbReference>
<feature type="domain" description="Histidine kinase" evidence="11">
    <location>
        <begin position="222"/>
        <end position="429"/>
    </location>
</feature>
<evidence type="ECO:0000256" key="2">
    <source>
        <dbReference type="ARBA" id="ARBA00004651"/>
    </source>
</evidence>
<dbReference type="Pfam" id="PF02518">
    <property type="entry name" value="HATPase_c"/>
    <property type="match status" value="1"/>
</dbReference>
<reference evidence="12 15" key="2">
    <citation type="submission" date="2019-12" db="EMBL/GenBank/DDBJ databases">
        <authorList>
            <person name="Zheng J."/>
        </authorList>
    </citation>
    <scope>NUCLEOTIDE SEQUENCE [LARGE SCALE GENOMIC DNA]</scope>
    <source>
        <strain evidence="12 15">DSM 27347</strain>
    </source>
</reference>
<dbReference type="EMBL" id="FNBI01000006">
    <property type="protein sequence ID" value="SDF84800.1"/>
    <property type="molecule type" value="Genomic_DNA"/>
</dbReference>
<evidence type="ECO:0000256" key="6">
    <source>
        <dbReference type="ARBA" id="ARBA00022679"/>
    </source>
</evidence>
<evidence type="ECO:0000313" key="14">
    <source>
        <dbReference type="Proteomes" id="UP000323502"/>
    </source>
</evidence>
<dbReference type="GO" id="GO:0005886">
    <property type="term" value="C:plasma membrane"/>
    <property type="evidence" value="ECO:0007669"/>
    <property type="project" value="UniProtKB-SubCell"/>
</dbReference>
<dbReference type="InterPro" id="IPR004358">
    <property type="entry name" value="Sig_transdc_His_kin-like_C"/>
</dbReference>
<feature type="transmembrane region" description="Helical" evidence="10">
    <location>
        <begin position="56"/>
        <end position="75"/>
    </location>
</feature>
<keyword evidence="6" id="KW-0808">Transferase</keyword>
<keyword evidence="4" id="KW-1003">Cell membrane</keyword>
<dbReference type="PROSITE" id="PS50109">
    <property type="entry name" value="HIS_KIN"/>
    <property type="match status" value="1"/>
</dbReference>
<dbReference type="PANTHER" id="PTHR44936">
    <property type="entry name" value="SENSOR PROTEIN CREC"/>
    <property type="match status" value="1"/>
</dbReference>
<evidence type="ECO:0000313" key="12">
    <source>
        <dbReference type="EMBL" id="MWC44560.1"/>
    </source>
</evidence>